<evidence type="ECO:0000313" key="2">
    <source>
        <dbReference type="Proteomes" id="UP000796880"/>
    </source>
</evidence>
<comment type="caution">
    <text evidence="1">The sequence shown here is derived from an EMBL/GenBank/DDBJ whole genome shotgun (WGS) entry which is preliminary data.</text>
</comment>
<dbReference type="EMBL" id="VOIH02000001">
    <property type="protein sequence ID" value="KAF3456067.1"/>
    <property type="molecule type" value="Genomic_DNA"/>
</dbReference>
<gene>
    <name evidence="1" type="ORF">FNV43_RR00710</name>
</gene>
<name>A0A8K0MRN0_9ROSA</name>
<dbReference type="Proteomes" id="UP000796880">
    <property type="component" value="Unassembled WGS sequence"/>
</dbReference>
<reference evidence="1" key="1">
    <citation type="submission" date="2020-03" db="EMBL/GenBank/DDBJ databases">
        <title>A high-quality chromosome-level genome assembly of a woody plant with both climbing and erect habits, Rhamnella rubrinervis.</title>
        <authorList>
            <person name="Lu Z."/>
            <person name="Yang Y."/>
            <person name="Zhu X."/>
            <person name="Sun Y."/>
        </authorList>
    </citation>
    <scope>NUCLEOTIDE SEQUENCE</scope>
    <source>
        <strain evidence="1">BYM</strain>
        <tissue evidence="1">Leaf</tissue>
    </source>
</reference>
<evidence type="ECO:0000313" key="1">
    <source>
        <dbReference type="EMBL" id="KAF3456067.1"/>
    </source>
</evidence>
<proteinExistence type="predicted"/>
<organism evidence="1 2">
    <name type="scientific">Rhamnella rubrinervis</name>
    <dbReference type="NCBI Taxonomy" id="2594499"/>
    <lineage>
        <taxon>Eukaryota</taxon>
        <taxon>Viridiplantae</taxon>
        <taxon>Streptophyta</taxon>
        <taxon>Embryophyta</taxon>
        <taxon>Tracheophyta</taxon>
        <taxon>Spermatophyta</taxon>
        <taxon>Magnoliopsida</taxon>
        <taxon>eudicotyledons</taxon>
        <taxon>Gunneridae</taxon>
        <taxon>Pentapetalae</taxon>
        <taxon>rosids</taxon>
        <taxon>fabids</taxon>
        <taxon>Rosales</taxon>
        <taxon>Rhamnaceae</taxon>
        <taxon>rhamnoid group</taxon>
        <taxon>Rhamneae</taxon>
        <taxon>Rhamnella</taxon>
    </lineage>
</organism>
<accession>A0A8K0MRN0</accession>
<keyword evidence="2" id="KW-1185">Reference proteome</keyword>
<protein>
    <submittedName>
        <fullName evidence="1">Uncharacterized protein</fullName>
    </submittedName>
</protein>
<dbReference type="AlphaFoldDB" id="A0A8K0MRN0"/>
<sequence>MAPFKLSLLKAPVLLKFRTVVRNQLMKYTNSSDSDGKLERIPIADFGGESLFSGKLSTGISVLASELSWMYAKCDLL</sequence>